<dbReference type="EMBL" id="JACHJR010000001">
    <property type="protein sequence ID" value="MBB4950452.1"/>
    <property type="molecule type" value="Genomic_DNA"/>
</dbReference>
<protein>
    <recommendedName>
        <fullName evidence="3">SWIM-type domain-containing protein</fullName>
    </recommendedName>
</protein>
<dbReference type="RefSeq" id="WP_184921634.1">
    <property type="nucleotide sequence ID" value="NZ_JACHJR010000001.1"/>
</dbReference>
<dbReference type="Proteomes" id="UP000573327">
    <property type="component" value="Unassembled WGS sequence"/>
</dbReference>
<name>A0A7W7SI20_9ACTN</name>
<comment type="caution">
    <text evidence="1">The sequence shown here is derived from an EMBL/GenBank/DDBJ whole genome shotgun (WGS) entry which is preliminary data.</text>
</comment>
<gene>
    <name evidence="1" type="ORF">F4556_005987</name>
</gene>
<evidence type="ECO:0000313" key="2">
    <source>
        <dbReference type="Proteomes" id="UP000573327"/>
    </source>
</evidence>
<accession>A0A7W7SI20</accession>
<organism evidence="1 2">
    <name type="scientific">Kitasatospora gansuensis</name>
    <dbReference type="NCBI Taxonomy" id="258050"/>
    <lineage>
        <taxon>Bacteria</taxon>
        <taxon>Bacillati</taxon>
        <taxon>Actinomycetota</taxon>
        <taxon>Actinomycetes</taxon>
        <taxon>Kitasatosporales</taxon>
        <taxon>Streptomycetaceae</taxon>
        <taxon>Kitasatospora</taxon>
    </lineage>
</organism>
<evidence type="ECO:0000313" key="1">
    <source>
        <dbReference type="EMBL" id="MBB4950452.1"/>
    </source>
</evidence>
<dbReference type="AlphaFoldDB" id="A0A7W7SI20"/>
<sequence>MNRTDLLALDLDTLAALTNRGLVKRAARELDAGQGPTLSVGADGTLRGRFPDGTETVLPPGTGPADGGCGCGAAGACRHLVGLILAHQRETATEGAVDTPTDWSPGTADDHALAAAVGQRALAEARRTLDRGYPVRLYRATPAEPVPRAELPTCTVRFPVPGELGYALTEAAAARRGEAVALAVWAFRAADERGLTDPYVELDIGGRPSATGPAGLGPALELADDLLLEGVAHAGPVFVGALRRCAEDLAADGLHWPAGTVAELAAQVDDHAGRGARYRPERHALLLAELHARHRAAGTDATAAARVLGTHESGETPLRRIRLVALGCRIGGTERERVAEVFFASADAGTVLVLRRQWELTEGQQLDGPELARRRLLGSTLGALASANLVSENATRTASRAVTVARGRVGANSVTPVGTSWTELAEPVLIRDFAAHAARLDRLPPRLIRPRVEAEDVHLVEVAGVEELGYDPAEQLLHATVLDRNGVRATVSAAHNPFAPGALDALARALRGEVRRIAATVRRSGGGLLLDPIAVLTADGVTVPDLSPGPGSTAFGASLDRPADPILDALEEGLATLAELAHHGLRHLDQFLLGRLTEAATRLDRIGLRHGAALLRDVLTTHQNLGSTAALATWMDAQLFLTISAELHAEGTTG</sequence>
<reference evidence="1 2" key="1">
    <citation type="submission" date="2020-08" db="EMBL/GenBank/DDBJ databases">
        <title>Sequencing the genomes of 1000 actinobacteria strains.</title>
        <authorList>
            <person name="Klenk H.-P."/>
        </authorList>
    </citation>
    <scope>NUCLEOTIDE SEQUENCE [LARGE SCALE GENOMIC DNA]</scope>
    <source>
        <strain evidence="1 2">DSM 44786</strain>
    </source>
</reference>
<proteinExistence type="predicted"/>
<evidence type="ECO:0008006" key="3">
    <source>
        <dbReference type="Google" id="ProtNLM"/>
    </source>
</evidence>
<keyword evidence="2" id="KW-1185">Reference proteome</keyword>